<feature type="chain" id="PRO_5041989692" description="Secreted protein" evidence="2">
    <location>
        <begin position="19"/>
        <end position="134"/>
    </location>
</feature>
<reference evidence="3 4" key="1">
    <citation type="journal article" date="2023" name="Science">
        <title>Elucidation of the pathway for biosynthesis of saponin adjuvants from the soapbark tree.</title>
        <authorList>
            <person name="Reed J."/>
            <person name="Orme A."/>
            <person name="El-Demerdash A."/>
            <person name="Owen C."/>
            <person name="Martin L.B.B."/>
            <person name="Misra R.C."/>
            <person name="Kikuchi S."/>
            <person name="Rejzek M."/>
            <person name="Martin A.C."/>
            <person name="Harkess A."/>
            <person name="Leebens-Mack J."/>
            <person name="Louveau T."/>
            <person name="Stephenson M.J."/>
            <person name="Osbourn A."/>
        </authorList>
    </citation>
    <scope>NUCLEOTIDE SEQUENCE [LARGE SCALE GENOMIC DNA]</scope>
    <source>
        <strain evidence="3">S10</strain>
    </source>
</reference>
<keyword evidence="4" id="KW-1185">Reference proteome</keyword>
<feature type="signal peptide" evidence="2">
    <location>
        <begin position="1"/>
        <end position="18"/>
    </location>
</feature>
<dbReference type="KEGG" id="qsa:O6P43_001322"/>
<feature type="compositionally biased region" description="Basic and acidic residues" evidence="1">
    <location>
        <begin position="30"/>
        <end position="40"/>
    </location>
</feature>
<dbReference type="EMBL" id="JARAOO010000001">
    <property type="protein sequence ID" value="KAJ7982168.1"/>
    <property type="molecule type" value="Genomic_DNA"/>
</dbReference>
<dbReference type="PANTHER" id="PTHR37748:SF1">
    <property type="entry name" value="PROTEIN, PUTATIVE-RELATED"/>
    <property type="match status" value="1"/>
</dbReference>
<organism evidence="3 4">
    <name type="scientific">Quillaja saponaria</name>
    <name type="common">Soap bark tree</name>
    <dbReference type="NCBI Taxonomy" id="32244"/>
    <lineage>
        <taxon>Eukaryota</taxon>
        <taxon>Viridiplantae</taxon>
        <taxon>Streptophyta</taxon>
        <taxon>Embryophyta</taxon>
        <taxon>Tracheophyta</taxon>
        <taxon>Spermatophyta</taxon>
        <taxon>Magnoliopsida</taxon>
        <taxon>eudicotyledons</taxon>
        <taxon>Gunneridae</taxon>
        <taxon>Pentapetalae</taxon>
        <taxon>rosids</taxon>
        <taxon>fabids</taxon>
        <taxon>Fabales</taxon>
        <taxon>Quillajaceae</taxon>
        <taxon>Quillaja</taxon>
    </lineage>
</organism>
<evidence type="ECO:0000313" key="3">
    <source>
        <dbReference type="EMBL" id="KAJ7982168.1"/>
    </source>
</evidence>
<feature type="region of interest" description="Disordered" evidence="1">
    <location>
        <begin position="20"/>
        <end position="48"/>
    </location>
</feature>
<comment type="caution">
    <text evidence="3">The sequence shown here is derived from an EMBL/GenBank/DDBJ whole genome shotgun (WGS) entry which is preliminary data.</text>
</comment>
<keyword evidence="2" id="KW-0732">Signal</keyword>
<dbReference type="Proteomes" id="UP001163823">
    <property type="component" value="Chromosome 1"/>
</dbReference>
<dbReference type="AlphaFoldDB" id="A0AAD7QIU2"/>
<evidence type="ECO:0008006" key="5">
    <source>
        <dbReference type="Google" id="ProtNLM"/>
    </source>
</evidence>
<evidence type="ECO:0000256" key="2">
    <source>
        <dbReference type="SAM" id="SignalP"/>
    </source>
</evidence>
<protein>
    <recommendedName>
        <fullName evidence="5">Secreted protein</fullName>
    </recommendedName>
</protein>
<accession>A0AAD7QIU2</accession>
<evidence type="ECO:0000256" key="1">
    <source>
        <dbReference type="SAM" id="MobiDB-lite"/>
    </source>
</evidence>
<proteinExistence type="predicted"/>
<evidence type="ECO:0000313" key="4">
    <source>
        <dbReference type="Proteomes" id="UP001163823"/>
    </source>
</evidence>
<name>A0AAD7QIU2_QUISA</name>
<sequence length="134" mass="14213">MALFTALFSCFVPSLSSSFRRVSDDAGDSTLKELSSEKSKSKTKSSSGAPIVVSYFPAKSICAQNKPLMALFSAICCCFMPNSSSSKVTKSKDTEKKNSFVEAGSLSSSAENPKSSAAPIVVSYFPLNSQPSRL</sequence>
<gene>
    <name evidence="3" type="ORF">O6P43_001322</name>
</gene>
<dbReference type="PANTHER" id="PTHR37748">
    <property type="entry name" value="PROTEIN, PUTATIVE-RELATED"/>
    <property type="match status" value="1"/>
</dbReference>